<dbReference type="GO" id="GO:0030425">
    <property type="term" value="C:dendrite"/>
    <property type="evidence" value="ECO:0007669"/>
    <property type="project" value="TreeGrafter"/>
</dbReference>
<dbReference type="InterPro" id="IPR000408">
    <property type="entry name" value="Reg_chr_condens"/>
</dbReference>
<feature type="repeat" description="RCC1" evidence="3">
    <location>
        <begin position="110"/>
        <end position="173"/>
    </location>
</feature>
<dbReference type="SUPFAM" id="SSF50729">
    <property type="entry name" value="PH domain-like"/>
    <property type="match status" value="1"/>
</dbReference>
<dbReference type="SUPFAM" id="SSF48065">
    <property type="entry name" value="DBL homology domain (DH-domain)"/>
    <property type="match status" value="1"/>
</dbReference>
<feature type="repeat" description="RCC1" evidence="3">
    <location>
        <begin position="62"/>
        <end position="109"/>
    </location>
</feature>
<dbReference type="GO" id="GO:0031267">
    <property type="term" value="F:small GTPase binding"/>
    <property type="evidence" value="ECO:0007669"/>
    <property type="project" value="TreeGrafter"/>
</dbReference>
<feature type="repeat" description="RCC1" evidence="3">
    <location>
        <begin position="500"/>
        <end position="551"/>
    </location>
</feature>
<dbReference type="Proteomes" id="UP000283210">
    <property type="component" value="Chromosome 21"/>
</dbReference>
<feature type="compositionally biased region" description="Polar residues" evidence="4">
    <location>
        <begin position="394"/>
        <end position="409"/>
    </location>
</feature>
<dbReference type="Gene3D" id="2.20.110.10">
    <property type="entry name" value="Histone H3 K4-specific methyltransferase SET7/9 N-terminal domain"/>
    <property type="match status" value="3"/>
</dbReference>
<reference evidence="6 7" key="2">
    <citation type="submission" date="2019-01" db="EMBL/GenBank/DDBJ databases">
        <title>A chromosome length genome reference of the Java medaka (oryzias javanicus).</title>
        <authorList>
            <person name="Herpin A."/>
            <person name="Takehana Y."/>
            <person name="Naruse K."/>
            <person name="Ansai S."/>
            <person name="Kawaguchi M."/>
        </authorList>
    </citation>
    <scope>NUCLEOTIDE SEQUENCE [LARGE SCALE GENOMIC DNA]</scope>
    <source>
        <strain evidence="6">RS831</strain>
        <tissue evidence="6">Whole body</tissue>
    </source>
</reference>
<feature type="repeat" description="RCC1" evidence="3">
    <location>
        <begin position="174"/>
        <end position="224"/>
    </location>
</feature>
<dbReference type="SUPFAM" id="SSF109993">
    <property type="entry name" value="VPS9 domain"/>
    <property type="match status" value="1"/>
</dbReference>
<feature type="compositionally biased region" description="Polar residues" evidence="4">
    <location>
        <begin position="358"/>
        <end position="370"/>
    </location>
</feature>
<dbReference type="Pfam" id="PF02204">
    <property type="entry name" value="VPS9"/>
    <property type="match status" value="1"/>
</dbReference>
<dbReference type="CDD" id="cd13269">
    <property type="entry name" value="PH_alsin"/>
    <property type="match status" value="1"/>
</dbReference>
<organism evidence="6 7">
    <name type="scientific">Oryzias javanicus</name>
    <name type="common">Javanese ricefish</name>
    <name type="synonym">Aplocheilus javanicus</name>
    <dbReference type="NCBI Taxonomy" id="123683"/>
    <lineage>
        <taxon>Eukaryota</taxon>
        <taxon>Metazoa</taxon>
        <taxon>Chordata</taxon>
        <taxon>Craniata</taxon>
        <taxon>Vertebrata</taxon>
        <taxon>Euteleostomi</taxon>
        <taxon>Actinopterygii</taxon>
        <taxon>Neopterygii</taxon>
        <taxon>Teleostei</taxon>
        <taxon>Neoteleostei</taxon>
        <taxon>Acanthomorphata</taxon>
        <taxon>Ovalentaria</taxon>
        <taxon>Atherinomorphae</taxon>
        <taxon>Beloniformes</taxon>
        <taxon>Adrianichthyidae</taxon>
        <taxon>Oryziinae</taxon>
        <taxon>Oryzias</taxon>
    </lineage>
</organism>
<dbReference type="PANTHER" id="PTHR46089">
    <property type="entry name" value="ALSIN HOMOLOG"/>
    <property type="match status" value="1"/>
</dbReference>
<dbReference type="InterPro" id="IPR003409">
    <property type="entry name" value="MORN"/>
</dbReference>
<dbReference type="GO" id="GO:0005085">
    <property type="term" value="F:guanyl-nucleotide exchange factor activity"/>
    <property type="evidence" value="ECO:0007669"/>
    <property type="project" value="UniProtKB-KW"/>
</dbReference>
<dbReference type="Pfam" id="PF25383">
    <property type="entry name" value="PH_alsin"/>
    <property type="match status" value="1"/>
</dbReference>
<dbReference type="InterPro" id="IPR037191">
    <property type="entry name" value="VPS9_dom_sf"/>
</dbReference>
<evidence type="ECO:0000256" key="2">
    <source>
        <dbReference type="ARBA" id="ARBA00022737"/>
    </source>
</evidence>
<gene>
    <name evidence="6" type="ORF">OJAV_G00206440</name>
</gene>
<dbReference type="OrthoDB" id="48314at2759"/>
<keyword evidence="2" id="KW-0677">Repeat</keyword>
<dbReference type="Gene3D" id="2.30.29.30">
    <property type="entry name" value="Pleckstrin-homology domain (PH domain)/Phosphotyrosine-binding domain (PTB)"/>
    <property type="match status" value="1"/>
</dbReference>
<dbReference type="SUPFAM" id="SSF82185">
    <property type="entry name" value="Histone H3 K4-specific methyltransferase SET7/9 N-terminal domain"/>
    <property type="match status" value="2"/>
</dbReference>
<dbReference type="Gene3D" id="1.20.1050.80">
    <property type="entry name" value="VPS9 domain"/>
    <property type="match status" value="1"/>
</dbReference>
<protein>
    <recommendedName>
        <fullName evidence="5">VPS9 domain-containing protein</fullName>
    </recommendedName>
</protein>
<keyword evidence="1" id="KW-0344">Guanine-nucleotide releasing factor</keyword>
<dbReference type="InterPro" id="IPR035899">
    <property type="entry name" value="DBL_dom_sf"/>
</dbReference>
<dbReference type="SUPFAM" id="SSF50985">
    <property type="entry name" value="RCC1/BLIP-II"/>
    <property type="match status" value="2"/>
</dbReference>
<dbReference type="InterPro" id="IPR057248">
    <property type="entry name" value="Alsin-like_PH"/>
</dbReference>
<evidence type="ECO:0000313" key="7">
    <source>
        <dbReference type="Proteomes" id="UP000283210"/>
    </source>
</evidence>
<dbReference type="Gene3D" id="2.130.10.30">
    <property type="entry name" value="Regulator of chromosome condensation 1/beta-lactamase-inhibitor protein II"/>
    <property type="match status" value="2"/>
</dbReference>
<dbReference type="EMBL" id="CM012457">
    <property type="protein sequence ID" value="RVE58158.1"/>
    <property type="molecule type" value="Genomic_DNA"/>
</dbReference>
<feature type="region of interest" description="Disordered" evidence="4">
    <location>
        <begin position="442"/>
        <end position="473"/>
    </location>
</feature>
<feature type="domain" description="VPS9" evidence="5">
    <location>
        <begin position="1489"/>
        <end position="1633"/>
    </location>
</feature>
<dbReference type="Pfam" id="PF25582">
    <property type="entry name" value="DH_Alsin"/>
    <property type="match status" value="1"/>
</dbReference>
<dbReference type="PROSITE" id="PS50012">
    <property type="entry name" value="RCC1_3"/>
    <property type="match status" value="6"/>
</dbReference>
<dbReference type="InterPro" id="IPR009091">
    <property type="entry name" value="RCC1/BLIP-II"/>
</dbReference>
<dbReference type="InterPro" id="IPR011993">
    <property type="entry name" value="PH-like_dom_sf"/>
</dbReference>
<evidence type="ECO:0000313" key="6">
    <source>
        <dbReference type="EMBL" id="RVE58158.1"/>
    </source>
</evidence>
<dbReference type="Pfam" id="PF00415">
    <property type="entry name" value="RCC1"/>
    <property type="match status" value="4"/>
</dbReference>
<evidence type="ECO:0000256" key="4">
    <source>
        <dbReference type="SAM" id="MobiDB-lite"/>
    </source>
</evidence>
<feature type="compositionally biased region" description="Low complexity" evidence="4">
    <location>
        <begin position="374"/>
        <end position="393"/>
    </location>
</feature>
<keyword evidence="7" id="KW-1185">Reference proteome</keyword>
<dbReference type="InterPro" id="IPR003123">
    <property type="entry name" value="VPS9"/>
</dbReference>
<dbReference type="Gene3D" id="1.20.900.10">
    <property type="entry name" value="Dbl homology (DH) domain"/>
    <property type="match status" value="1"/>
</dbReference>
<dbReference type="GO" id="GO:0005737">
    <property type="term" value="C:cytoplasm"/>
    <property type="evidence" value="ECO:0007669"/>
    <property type="project" value="TreeGrafter"/>
</dbReference>
<feature type="region of interest" description="Disordered" evidence="4">
    <location>
        <begin position="354"/>
        <end position="416"/>
    </location>
</feature>
<evidence type="ECO:0000259" key="5">
    <source>
        <dbReference type="PROSITE" id="PS51205"/>
    </source>
</evidence>
<dbReference type="SMART" id="SM00698">
    <property type="entry name" value="MORN"/>
    <property type="match status" value="7"/>
</dbReference>
<reference evidence="6 7" key="1">
    <citation type="submission" date="2018-11" db="EMBL/GenBank/DDBJ databases">
        <authorList>
            <person name="Lopez-Roques C."/>
            <person name="Donnadieu C."/>
            <person name="Bouchez O."/>
            <person name="Klopp C."/>
            <person name="Cabau C."/>
            <person name="Zahm M."/>
        </authorList>
    </citation>
    <scope>NUCLEOTIDE SEQUENCE [LARGE SCALE GENOMIC DNA]</scope>
    <source>
        <strain evidence="6">RS831</strain>
        <tissue evidence="6">Whole body</tissue>
    </source>
</reference>
<dbReference type="PROSITE" id="PS51205">
    <property type="entry name" value="VPS9"/>
    <property type="match status" value="1"/>
</dbReference>
<dbReference type="PROSITE" id="PS00626">
    <property type="entry name" value="RCC1_2"/>
    <property type="match status" value="3"/>
</dbReference>
<evidence type="ECO:0000256" key="1">
    <source>
        <dbReference type="ARBA" id="ARBA00022658"/>
    </source>
</evidence>
<dbReference type="Pfam" id="PF02493">
    <property type="entry name" value="MORN"/>
    <property type="match status" value="7"/>
</dbReference>
<evidence type="ECO:0000256" key="3">
    <source>
        <dbReference type="PROSITE-ProRule" id="PRU00235"/>
    </source>
</evidence>
<dbReference type="GO" id="GO:0016197">
    <property type="term" value="P:endosomal transport"/>
    <property type="evidence" value="ECO:0007669"/>
    <property type="project" value="TreeGrafter"/>
</dbReference>
<dbReference type="PANTHER" id="PTHR46089:SF3">
    <property type="entry name" value="ALSIN"/>
    <property type="match status" value="1"/>
</dbReference>
<feature type="repeat" description="RCC1" evidence="3">
    <location>
        <begin position="552"/>
        <end position="602"/>
    </location>
</feature>
<feature type="repeat" description="RCC1" evidence="3">
    <location>
        <begin position="20"/>
        <end position="61"/>
    </location>
</feature>
<accession>A0A437C6E0</accession>
<dbReference type="InterPro" id="IPR051984">
    <property type="entry name" value="Alsin"/>
</dbReference>
<name>A0A437C6E0_ORYJA</name>
<feature type="compositionally biased region" description="Polar residues" evidence="4">
    <location>
        <begin position="296"/>
        <end position="305"/>
    </location>
</feature>
<dbReference type="PRINTS" id="PR00633">
    <property type="entry name" value="RCCNDNSATION"/>
</dbReference>
<dbReference type="InterPro" id="IPR001849">
    <property type="entry name" value="PH_domain"/>
</dbReference>
<sequence length="1633" mass="180197">MEDSQDSPADEWPPTAVEQGHVHVWHSAASTEQLSPERALLSTSVVQVSLGDHHGLLLAQGGQVFSFGELTWRDLSVPLSDPVLEVSLLGKEVVFIAAGGFHCGALTEQGSVFMWGENAAGQCGLTDRGTVTNISVPEPSLVSVVDTEVVPPMVVQVVELACGREHSLALSAQNELWAWGSGCQLGLVTSTFPVKKPMKVEHLAGRHVIQVACGAYHSLALVRTLPPQVYKTQSSPKIRERGPLLHCPVSDREELLSSDDAHYCPLGVELKDDVKIESSPRRGIPKQKGHPGGKPTDSSPGSRASSCLFSEYGLSDSRLGNISVGSWPDSGFPTDSSPGAQQLWMSSKSFPVEAEHVTGSSLESQHTARTGETDSLSSHTSDDSCVSSAPSSDLMTSSYKNDSTCKRYTSSSSGQSGLYSSSPLCLEEIHLSLQNVKSSSLTNIHEKGSAAASRRRSLPGTPTHGSPQRHRLCGCRPLPGGRVQAAASEAPGDGLPSLETEVWSWGRGSEGQLGHGDQLARLQPLCVKSLTGQEVIKVAAGSHHSLALTAHCRVYSWGSNISGQLGHVNIPVTVPQQIKLSDGLHVWDLSGGQSHSLLLADGDCVQPALLYCGQQQEPLPAKTATLRSLSSCQRSPSRAESYRVRPTQLRLDIEMGYISTVQSGGQMCAVLTNRNIRGFTSAIHELASKERRLYCWLIGVRRLLLSPLRDRQSSCQLLGEQCTQLFSTLCETFARLIALAGRHSTSLNYFLHNGHIRDVTSLSLLTHTEFFQNTYKKYFSAVDDFQVMGGFQSLHSLSVECLAAQQTTLAQLCGSNQPVGGEVDLVSVFHWPLQQLSQYHRTLLRLTACYDVSTIEYQLLNQGCTQYESLSLSLLKKKKEAETTFLFWKTHCGKATEGLRLPQRRLVCESSNRSLTPQNAGRFSSHWFILFNDILVHTQGTIPSKSFLSIHRIYHLSWLWVKPVTEDDGELSAIRITCPEEVFTLVASSPQEKNKWLRSLSQAVDRALGGSGEGSPGQTAMSRTASYTFTADERLRDAQYTGGWLAGRLHGRGTMKWPDGRLYKGNFKNGLEDGYGECTIPKKESNKPDSYQGQWKEGKIHGFGKYKYASGEVYEGCFWEGQRHGYGMLSSGKLTRTSSSMFIGHWVHDRKTGYGVFDDITRGQKYMGLWLDDQRHGNAVVISQHGLYFEGTFRENKMSGPGLLVSEDETIFHGEFSDDWTVNGKGVLLPANGYCLKGMFSGEWNSGLKVVGVYAKAAVDDSESKDEYPPNRLGQYVVPAAQRWSCVFDECWSRLGCDAAGSGDRSTAWGNIAVTITTARRQSPNLSKSQNKLLESLEFIPQYAEPVTTANYDSIRRYLCKACETPHHPLGWLVETLVTAYRMTYVSSDRRLLQQAVAEVQAYLTHFYSIVRFLFSGLQADGSVLPEPASSNSRGDPMNEWQSVVVVSCSSLLLPLLLPRLYPPLFDLYCQQEEQEEAQYWQHILTFNKQPDQSLLSFLGVQEKFWPHWMSILGEKKQIVSSSKDACFASAVETLQQISTTFTPGDKLLVIQETFKELKAEVKPFLNGDVLWCMDDLLPLFMYVVIRARIRNLKAEVSLIEDLMDPNIQHGEMGLMFTTLQACYFQIQKESMT</sequence>
<dbReference type="GO" id="GO:0005813">
    <property type="term" value="C:centrosome"/>
    <property type="evidence" value="ECO:0007669"/>
    <property type="project" value="TreeGrafter"/>
</dbReference>
<feature type="region of interest" description="Disordered" evidence="4">
    <location>
        <begin position="275"/>
        <end position="305"/>
    </location>
</feature>
<proteinExistence type="predicted"/>
<dbReference type="SMART" id="SM00233">
    <property type="entry name" value="PH"/>
    <property type="match status" value="1"/>
</dbReference>